<evidence type="ECO:0000256" key="1">
    <source>
        <dbReference type="SAM" id="Phobius"/>
    </source>
</evidence>
<dbReference type="Proteomes" id="UP001153636">
    <property type="component" value="Chromosome 5"/>
</dbReference>
<dbReference type="Pfam" id="PF07898">
    <property type="entry name" value="DUF1676"/>
    <property type="match status" value="1"/>
</dbReference>
<dbReference type="EMBL" id="OV651817">
    <property type="protein sequence ID" value="CAH1111157.1"/>
    <property type="molecule type" value="Genomic_DNA"/>
</dbReference>
<reference evidence="2" key="1">
    <citation type="submission" date="2022-01" db="EMBL/GenBank/DDBJ databases">
        <authorList>
            <person name="King R."/>
        </authorList>
    </citation>
    <scope>NUCLEOTIDE SEQUENCE</scope>
</reference>
<name>A0A9P0GJ55_9CUCU</name>
<keyword evidence="3" id="KW-1185">Reference proteome</keyword>
<dbReference type="PANTHER" id="PTHR21879">
    <property type="entry name" value="FI03362P-RELATED-RELATED"/>
    <property type="match status" value="1"/>
</dbReference>
<evidence type="ECO:0000313" key="3">
    <source>
        <dbReference type="Proteomes" id="UP001153636"/>
    </source>
</evidence>
<dbReference type="OrthoDB" id="7679868at2759"/>
<gene>
    <name evidence="2" type="ORF">PSYICH_LOCUS11619</name>
</gene>
<organism evidence="2 3">
    <name type="scientific">Psylliodes chrysocephalus</name>
    <dbReference type="NCBI Taxonomy" id="3402493"/>
    <lineage>
        <taxon>Eukaryota</taxon>
        <taxon>Metazoa</taxon>
        <taxon>Ecdysozoa</taxon>
        <taxon>Arthropoda</taxon>
        <taxon>Hexapoda</taxon>
        <taxon>Insecta</taxon>
        <taxon>Pterygota</taxon>
        <taxon>Neoptera</taxon>
        <taxon>Endopterygota</taxon>
        <taxon>Coleoptera</taxon>
        <taxon>Polyphaga</taxon>
        <taxon>Cucujiformia</taxon>
        <taxon>Chrysomeloidea</taxon>
        <taxon>Chrysomelidae</taxon>
        <taxon>Galerucinae</taxon>
        <taxon>Alticini</taxon>
        <taxon>Psylliodes</taxon>
    </lineage>
</organism>
<dbReference type="PANTHER" id="PTHR21879:SF22">
    <property type="entry name" value="FI03362P-RELATED"/>
    <property type="match status" value="1"/>
</dbReference>
<keyword evidence="1" id="KW-1133">Transmembrane helix</keyword>
<evidence type="ECO:0000313" key="2">
    <source>
        <dbReference type="EMBL" id="CAH1111157.1"/>
    </source>
</evidence>
<sequence length="148" mass="16210">MNQYSLPQPALEESQEWKIHHHLSFYTVLLSKIAAIKCVCVKFDNSTLIQSRSKRLRKLILPIILLLKLKAAIIIPIVLSLISFLAFTGFKSGLAALAISGAVGLKSLLENHHGHPKIAYEILPSIASGWSRTSGDEGLPIAGYQTIP</sequence>
<accession>A0A9P0GJ55</accession>
<feature type="transmembrane region" description="Helical" evidence="1">
    <location>
        <begin position="59"/>
        <end position="87"/>
    </location>
</feature>
<protein>
    <submittedName>
        <fullName evidence="2">Uncharacterized protein</fullName>
    </submittedName>
</protein>
<dbReference type="GO" id="GO:0016020">
    <property type="term" value="C:membrane"/>
    <property type="evidence" value="ECO:0007669"/>
    <property type="project" value="TreeGrafter"/>
</dbReference>
<dbReference type="InterPro" id="IPR012464">
    <property type="entry name" value="DUF1676"/>
</dbReference>
<dbReference type="AlphaFoldDB" id="A0A9P0GJ55"/>
<keyword evidence="1" id="KW-0812">Transmembrane</keyword>
<proteinExistence type="predicted"/>
<keyword evidence="1" id="KW-0472">Membrane</keyword>